<gene>
    <name evidence="12" type="ORF">NTJ_11958</name>
</gene>
<feature type="transmembrane region" description="Helical" evidence="10">
    <location>
        <begin position="354"/>
        <end position="377"/>
    </location>
</feature>
<accession>A0ABN7B3Y6</accession>
<dbReference type="InterPro" id="IPR004117">
    <property type="entry name" value="7tm6_olfct_rcpt"/>
</dbReference>
<feature type="transmembrane region" description="Helical" evidence="10">
    <location>
        <begin position="68"/>
        <end position="93"/>
    </location>
</feature>
<evidence type="ECO:0000256" key="2">
    <source>
        <dbReference type="ARBA" id="ARBA00022475"/>
    </source>
</evidence>
<sequence>MSKIVLPKITKPRQRHHVKKSVKKSSPKFEPSNGDEEVFLSAEAAYQKGFAENQGLFMLLGAFYRNSAISWIHFLTFLLSASFLSALFFQTAFLFKDNLARLYETLHWIVIIVGMIVQVLVYTSVKSPYDRIFTKFGNTLYKYEITDDETASEINRLRKRGDWEKSLICKVFTGMLYSLSVCFGLFLPVIDIITGEFFTPQQSNGILTGIPCIIWVPYTIDPNSVIIARVIILVWQMYMGFTIINSIIALETTAICIGHRLFFEFQILAKTLNRFEIRAQAAFKKSIENGNETSISQDDFYCLSLRDSVKHHHTLLEIAGDYMAIFFYPEVVVLVGSIFVICLSALSIVSDIPLMAKAVFIVFTLSELANVFVLCYYGQILNDAHEMVDLALYDSNWTNHIRQVRHHVIIMSHRLRIPLTLTAAGFVPANLITFTQVVKSAFSYFNILQALKS</sequence>
<evidence type="ECO:0000256" key="6">
    <source>
        <dbReference type="ARBA" id="ARBA00022989"/>
    </source>
</evidence>
<comment type="subcellular location">
    <subcellularLocation>
        <location evidence="1 10">Cell membrane</location>
        <topology evidence="1 10">Multi-pass membrane protein</topology>
    </subcellularLocation>
</comment>
<keyword evidence="6 10" id="KW-1133">Transmembrane helix</keyword>
<dbReference type="EMBL" id="AP028918">
    <property type="protein sequence ID" value="BES99141.1"/>
    <property type="molecule type" value="Genomic_DNA"/>
</dbReference>
<evidence type="ECO:0000256" key="5">
    <source>
        <dbReference type="ARBA" id="ARBA00022725"/>
    </source>
</evidence>
<evidence type="ECO:0000256" key="3">
    <source>
        <dbReference type="ARBA" id="ARBA00022606"/>
    </source>
</evidence>
<keyword evidence="3 10" id="KW-0716">Sensory transduction</keyword>
<keyword evidence="8 10" id="KW-0675">Receptor</keyword>
<comment type="similarity">
    <text evidence="10">Belongs to the insect chemoreceptor superfamily. Heteromeric odorant receptor channel (TC 1.A.69) family.</text>
</comment>
<evidence type="ECO:0000256" key="11">
    <source>
        <dbReference type="SAM" id="MobiDB-lite"/>
    </source>
</evidence>
<keyword evidence="4 10" id="KW-0812">Transmembrane</keyword>
<evidence type="ECO:0000256" key="7">
    <source>
        <dbReference type="ARBA" id="ARBA00023136"/>
    </source>
</evidence>
<organism evidence="12 13">
    <name type="scientific">Nesidiocoris tenuis</name>
    <dbReference type="NCBI Taxonomy" id="355587"/>
    <lineage>
        <taxon>Eukaryota</taxon>
        <taxon>Metazoa</taxon>
        <taxon>Ecdysozoa</taxon>
        <taxon>Arthropoda</taxon>
        <taxon>Hexapoda</taxon>
        <taxon>Insecta</taxon>
        <taxon>Pterygota</taxon>
        <taxon>Neoptera</taxon>
        <taxon>Paraneoptera</taxon>
        <taxon>Hemiptera</taxon>
        <taxon>Heteroptera</taxon>
        <taxon>Panheteroptera</taxon>
        <taxon>Cimicomorpha</taxon>
        <taxon>Miridae</taxon>
        <taxon>Dicyphina</taxon>
        <taxon>Nesidiocoris</taxon>
    </lineage>
</organism>
<name>A0ABN7B3Y6_9HEMI</name>
<comment type="caution">
    <text evidence="10">Lacks conserved residue(s) required for the propagation of feature annotation.</text>
</comment>
<evidence type="ECO:0000256" key="8">
    <source>
        <dbReference type="ARBA" id="ARBA00023170"/>
    </source>
</evidence>
<protein>
    <recommendedName>
        <fullName evidence="10">Odorant receptor</fullName>
    </recommendedName>
</protein>
<evidence type="ECO:0000256" key="9">
    <source>
        <dbReference type="ARBA" id="ARBA00023224"/>
    </source>
</evidence>
<keyword evidence="9 10" id="KW-0807">Transducer</keyword>
<feature type="transmembrane region" description="Helical" evidence="10">
    <location>
        <begin position="325"/>
        <end position="348"/>
    </location>
</feature>
<evidence type="ECO:0000313" key="12">
    <source>
        <dbReference type="EMBL" id="BES99141.1"/>
    </source>
</evidence>
<feature type="region of interest" description="Disordered" evidence="11">
    <location>
        <begin position="9"/>
        <end position="34"/>
    </location>
</feature>
<evidence type="ECO:0000313" key="13">
    <source>
        <dbReference type="Proteomes" id="UP001307889"/>
    </source>
</evidence>
<keyword evidence="7 10" id="KW-0472">Membrane</keyword>
<keyword evidence="5 10" id="KW-0552">Olfaction</keyword>
<feature type="transmembrane region" description="Helical" evidence="10">
    <location>
        <begin position="105"/>
        <end position="125"/>
    </location>
</feature>
<evidence type="ECO:0000256" key="1">
    <source>
        <dbReference type="ARBA" id="ARBA00004651"/>
    </source>
</evidence>
<dbReference type="PANTHER" id="PTHR21137">
    <property type="entry name" value="ODORANT RECEPTOR"/>
    <property type="match status" value="1"/>
</dbReference>
<feature type="transmembrane region" description="Helical" evidence="10">
    <location>
        <begin position="167"/>
        <end position="190"/>
    </location>
</feature>
<dbReference type="Proteomes" id="UP001307889">
    <property type="component" value="Chromosome 10"/>
</dbReference>
<dbReference type="Pfam" id="PF02949">
    <property type="entry name" value="7tm_6"/>
    <property type="match status" value="1"/>
</dbReference>
<evidence type="ECO:0000256" key="4">
    <source>
        <dbReference type="ARBA" id="ARBA00022692"/>
    </source>
</evidence>
<keyword evidence="13" id="KW-1185">Reference proteome</keyword>
<feature type="compositionally biased region" description="Basic residues" evidence="11">
    <location>
        <begin position="10"/>
        <end position="26"/>
    </location>
</feature>
<evidence type="ECO:0000256" key="10">
    <source>
        <dbReference type="RuleBase" id="RU351113"/>
    </source>
</evidence>
<reference evidence="12 13" key="1">
    <citation type="submission" date="2023-09" db="EMBL/GenBank/DDBJ databases">
        <title>Nesidiocoris tenuis whole genome shotgun sequence.</title>
        <authorList>
            <person name="Shibata T."/>
            <person name="Shimoda M."/>
            <person name="Kobayashi T."/>
            <person name="Uehara T."/>
        </authorList>
    </citation>
    <scope>NUCLEOTIDE SEQUENCE [LARGE SCALE GENOMIC DNA]</scope>
    <source>
        <strain evidence="12 13">Japan</strain>
    </source>
</reference>
<proteinExistence type="inferred from homology"/>
<dbReference type="PANTHER" id="PTHR21137:SF35">
    <property type="entry name" value="ODORANT RECEPTOR 19A-RELATED"/>
    <property type="match status" value="1"/>
</dbReference>
<keyword evidence="2" id="KW-1003">Cell membrane</keyword>